<sequence>MASATEDEGDPAPTNTLQRQRSIRQAVEEGHDADIPSDLGFIPTEEDRERRRRSIAASHRSKEDPEKGLGPDDKSRGTEEEETDDANIVWWTDDDPENPYNWPFWTKVINCALVSLLTFVSPLASSILAPGVGQLMEGFQSDNNELSSFVVSVYVLGYATGPLLIAPLSEIYGRIPVYHICNLGLVVFTTACALAPSLTALIVFRFLSGTFASCPMTNSGGTIADMIPQEQRGKWMSMYTVGPLFAPIIGPIAGGFLADAKGWRWTFWIIVIVAGVLAVAMLLLARESYAPVILQRRVMRLRKETGNDMLRSKLDAGLSKFDYFKRSIVRPLRMLAKSPICIIYALYVSIIYGYLYLLFTSISEVFMNNYFFDDSVVGLVFLGLGVGSLAGLVYFTMTNDRIVRAKSIENGGPGYKPEDRLAPLPIGAILLPTGFFIYGWTAQYRVHWIVPIMSHALIGFGNVLIFMAIITTLVDTFTLYAASALAANTVVRSIFGAVLPLCGLEMYNDLGIGWGNSLLGFIALAMVPAPWLIMRYGETLRKKYPIKNL</sequence>
<dbReference type="PROSITE" id="PS50850">
    <property type="entry name" value="MFS"/>
    <property type="match status" value="1"/>
</dbReference>
<keyword evidence="5 7" id="KW-0472">Membrane</keyword>
<feature type="domain" description="Major facilitator superfamily (MFS) profile" evidence="8">
    <location>
        <begin position="110"/>
        <end position="540"/>
    </location>
</feature>
<dbReference type="SUPFAM" id="SSF103473">
    <property type="entry name" value="MFS general substrate transporter"/>
    <property type="match status" value="1"/>
</dbReference>
<dbReference type="InterPro" id="IPR020846">
    <property type="entry name" value="MFS_dom"/>
</dbReference>
<evidence type="ECO:0000256" key="3">
    <source>
        <dbReference type="ARBA" id="ARBA00022692"/>
    </source>
</evidence>
<dbReference type="PANTHER" id="PTHR23502">
    <property type="entry name" value="MAJOR FACILITATOR SUPERFAMILY"/>
    <property type="match status" value="1"/>
</dbReference>
<dbReference type="Gene3D" id="1.20.1250.20">
    <property type="entry name" value="MFS general substrate transporter like domains"/>
    <property type="match status" value="1"/>
</dbReference>
<comment type="caution">
    <text evidence="9">The sequence shown here is derived from an EMBL/GenBank/DDBJ whole genome shotgun (WGS) entry which is preliminary data.</text>
</comment>
<organism evidence="9 10">
    <name type="scientific">Rhypophila decipiens</name>
    <dbReference type="NCBI Taxonomy" id="261697"/>
    <lineage>
        <taxon>Eukaryota</taxon>
        <taxon>Fungi</taxon>
        <taxon>Dikarya</taxon>
        <taxon>Ascomycota</taxon>
        <taxon>Pezizomycotina</taxon>
        <taxon>Sordariomycetes</taxon>
        <taxon>Sordariomycetidae</taxon>
        <taxon>Sordariales</taxon>
        <taxon>Naviculisporaceae</taxon>
        <taxon>Rhypophila</taxon>
    </lineage>
</organism>
<dbReference type="AlphaFoldDB" id="A0AAN7BB30"/>
<protein>
    <submittedName>
        <fullName evidence="9">Bicyclomycin resistance protein</fullName>
    </submittedName>
</protein>
<evidence type="ECO:0000256" key="5">
    <source>
        <dbReference type="ARBA" id="ARBA00023136"/>
    </source>
</evidence>
<feature type="region of interest" description="Disordered" evidence="6">
    <location>
        <begin position="1"/>
        <end position="85"/>
    </location>
</feature>
<dbReference type="EMBL" id="MU858059">
    <property type="protein sequence ID" value="KAK4217433.1"/>
    <property type="molecule type" value="Genomic_DNA"/>
</dbReference>
<evidence type="ECO:0000313" key="9">
    <source>
        <dbReference type="EMBL" id="KAK4217433.1"/>
    </source>
</evidence>
<reference evidence="9" key="2">
    <citation type="submission" date="2023-05" db="EMBL/GenBank/DDBJ databases">
        <authorList>
            <consortium name="Lawrence Berkeley National Laboratory"/>
            <person name="Steindorff A."/>
            <person name="Hensen N."/>
            <person name="Bonometti L."/>
            <person name="Westerberg I."/>
            <person name="Brannstrom I.O."/>
            <person name="Guillou S."/>
            <person name="Cros-Aarteil S."/>
            <person name="Calhoun S."/>
            <person name="Haridas S."/>
            <person name="Kuo A."/>
            <person name="Mondo S."/>
            <person name="Pangilinan J."/>
            <person name="Riley R."/>
            <person name="Labutti K."/>
            <person name="Andreopoulos B."/>
            <person name="Lipzen A."/>
            <person name="Chen C."/>
            <person name="Yanf M."/>
            <person name="Daum C."/>
            <person name="Ng V."/>
            <person name="Clum A."/>
            <person name="Ohm R."/>
            <person name="Martin F."/>
            <person name="Silar P."/>
            <person name="Natvig D."/>
            <person name="Lalanne C."/>
            <person name="Gautier V."/>
            <person name="Ament-Velasquez S.L."/>
            <person name="Kruys A."/>
            <person name="Hutchinson M.I."/>
            <person name="Powell A.J."/>
            <person name="Barry K."/>
            <person name="Miller A.N."/>
            <person name="Grigoriev I.V."/>
            <person name="Debuchy R."/>
            <person name="Gladieux P."/>
            <person name="Thoren M.H."/>
            <person name="Johannesson H."/>
        </authorList>
    </citation>
    <scope>NUCLEOTIDE SEQUENCE</scope>
    <source>
        <strain evidence="9">PSN293</strain>
    </source>
</reference>
<feature type="transmembrane region" description="Helical" evidence="7">
    <location>
        <begin position="376"/>
        <end position="397"/>
    </location>
</feature>
<proteinExistence type="inferred from homology"/>
<comment type="similarity">
    <text evidence="2">Belongs to the major facilitator superfamily.</text>
</comment>
<dbReference type="GO" id="GO:0016020">
    <property type="term" value="C:membrane"/>
    <property type="evidence" value="ECO:0007669"/>
    <property type="project" value="UniProtKB-SubCell"/>
</dbReference>
<dbReference type="InterPro" id="IPR036259">
    <property type="entry name" value="MFS_trans_sf"/>
</dbReference>
<keyword evidence="10" id="KW-1185">Reference proteome</keyword>
<dbReference type="PANTHER" id="PTHR23502:SF68">
    <property type="entry name" value="MULTIDRUG TRANSPORTER, PUTATIVE (AFU_ORTHOLOGUE AFUA_3G01120)-RELATED"/>
    <property type="match status" value="1"/>
</dbReference>
<dbReference type="Proteomes" id="UP001301769">
    <property type="component" value="Unassembled WGS sequence"/>
</dbReference>
<feature type="transmembrane region" description="Helical" evidence="7">
    <location>
        <begin position="477"/>
        <end position="499"/>
    </location>
</feature>
<dbReference type="CDD" id="cd17323">
    <property type="entry name" value="MFS_Tpo1_MDR_like"/>
    <property type="match status" value="1"/>
</dbReference>
<evidence type="ECO:0000256" key="1">
    <source>
        <dbReference type="ARBA" id="ARBA00004141"/>
    </source>
</evidence>
<feature type="transmembrane region" description="Helical" evidence="7">
    <location>
        <begin position="446"/>
        <end position="470"/>
    </location>
</feature>
<evidence type="ECO:0000256" key="2">
    <source>
        <dbReference type="ARBA" id="ARBA00008335"/>
    </source>
</evidence>
<dbReference type="FunFam" id="1.20.1250.20:FF:000011">
    <property type="entry name" value="MFS multidrug transporter, putative"/>
    <property type="match status" value="1"/>
</dbReference>
<accession>A0AAN7BB30</accession>
<feature type="compositionally biased region" description="Acidic residues" evidence="6">
    <location>
        <begin position="1"/>
        <end position="10"/>
    </location>
</feature>
<keyword evidence="3 7" id="KW-0812">Transmembrane</keyword>
<reference evidence="9" key="1">
    <citation type="journal article" date="2023" name="Mol. Phylogenet. Evol.">
        <title>Genome-scale phylogeny and comparative genomics of the fungal order Sordariales.</title>
        <authorList>
            <person name="Hensen N."/>
            <person name="Bonometti L."/>
            <person name="Westerberg I."/>
            <person name="Brannstrom I.O."/>
            <person name="Guillou S."/>
            <person name="Cros-Aarteil S."/>
            <person name="Calhoun S."/>
            <person name="Haridas S."/>
            <person name="Kuo A."/>
            <person name="Mondo S."/>
            <person name="Pangilinan J."/>
            <person name="Riley R."/>
            <person name="LaButti K."/>
            <person name="Andreopoulos B."/>
            <person name="Lipzen A."/>
            <person name="Chen C."/>
            <person name="Yan M."/>
            <person name="Daum C."/>
            <person name="Ng V."/>
            <person name="Clum A."/>
            <person name="Steindorff A."/>
            <person name="Ohm R.A."/>
            <person name="Martin F."/>
            <person name="Silar P."/>
            <person name="Natvig D.O."/>
            <person name="Lalanne C."/>
            <person name="Gautier V."/>
            <person name="Ament-Velasquez S.L."/>
            <person name="Kruys A."/>
            <person name="Hutchinson M.I."/>
            <person name="Powell A.J."/>
            <person name="Barry K."/>
            <person name="Miller A.N."/>
            <person name="Grigoriev I.V."/>
            <person name="Debuchy R."/>
            <person name="Gladieux P."/>
            <person name="Hiltunen Thoren M."/>
            <person name="Johannesson H."/>
        </authorList>
    </citation>
    <scope>NUCLEOTIDE SEQUENCE</scope>
    <source>
        <strain evidence="9">PSN293</strain>
    </source>
</reference>
<dbReference type="GO" id="GO:0022857">
    <property type="term" value="F:transmembrane transporter activity"/>
    <property type="evidence" value="ECO:0007669"/>
    <property type="project" value="InterPro"/>
</dbReference>
<feature type="transmembrane region" description="Helical" evidence="7">
    <location>
        <begin position="265"/>
        <end position="285"/>
    </location>
</feature>
<feature type="transmembrane region" description="Helical" evidence="7">
    <location>
        <begin position="149"/>
        <end position="168"/>
    </location>
</feature>
<feature type="transmembrane region" description="Helical" evidence="7">
    <location>
        <begin position="108"/>
        <end position="129"/>
    </location>
</feature>
<feature type="transmembrane region" description="Helical" evidence="7">
    <location>
        <begin position="180"/>
        <end position="207"/>
    </location>
</feature>
<comment type="subcellular location">
    <subcellularLocation>
        <location evidence="1">Membrane</location>
        <topology evidence="1">Multi-pass membrane protein</topology>
    </subcellularLocation>
</comment>
<gene>
    <name evidence="9" type="ORF">QBC37DRAFT_369858</name>
</gene>
<evidence type="ECO:0000259" key="8">
    <source>
        <dbReference type="PROSITE" id="PS50850"/>
    </source>
</evidence>
<evidence type="ECO:0000256" key="4">
    <source>
        <dbReference type="ARBA" id="ARBA00022989"/>
    </source>
</evidence>
<dbReference type="InterPro" id="IPR011701">
    <property type="entry name" value="MFS"/>
</dbReference>
<feature type="transmembrane region" description="Helical" evidence="7">
    <location>
        <begin position="421"/>
        <end position="440"/>
    </location>
</feature>
<feature type="compositionally biased region" description="Basic and acidic residues" evidence="6">
    <location>
        <begin position="60"/>
        <end position="78"/>
    </location>
</feature>
<keyword evidence="4 7" id="KW-1133">Transmembrane helix</keyword>
<name>A0AAN7BB30_9PEZI</name>
<evidence type="ECO:0000313" key="10">
    <source>
        <dbReference type="Proteomes" id="UP001301769"/>
    </source>
</evidence>
<feature type="transmembrane region" description="Helical" evidence="7">
    <location>
        <begin position="511"/>
        <end position="533"/>
    </location>
</feature>
<feature type="transmembrane region" description="Helical" evidence="7">
    <location>
        <begin position="334"/>
        <end position="356"/>
    </location>
</feature>
<evidence type="ECO:0000256" key="7">
    <source>
        <dbReference type="SAM" id="Phobius"/>
    </source>
</evidence>
<dbReference type="Pfam" id="PF07690">
    <property type="entry name" value="MFS_1"/>
    <property type="match status" value="1"/>
</dbReference>
<evidence type="ECO:0000256" key="6">
    <source>
        <dbReference type="SAM" id="MobiDB-lite"/>
    </source>
</evidence>